<dbReference type="NCBIfam" id="NF042991">
    <property type="entry name" value="alk_phos_PafA"/>
    <property type="match status" value="1"/>
</dbReference>
<sequence length="555" mass="61777">MNRKKMLAGLLLILSPFGVFAQKTANNVPSNGKIVSKELARPKLVVGIVVDQMRWDFLYRYYDRYTNNGFKRLVQQGFSCENTFLPYTPAITACGHACVYTGSVPALHGILGNNWYSRDLNRRVYCVEDTTVQTVGTDTKDGLMSPRNMLTNTIGDELRIATNFKSKVVGIALKDRGAILPAGHAANAAFWYDGERGAFITSTYYMNDLPAFAKEFNAQKWPEKYLSTPWSTLYPINTYTQSTADDVAWEGKFKGEKTSTFPHDLSKSTNMEDLCSTPFGNTYTLEFAKKALDFYQLGKGDVTDMLNVSLSSTDYVGHQFGPNSIETEDTYLRLDKDLGAFFDYLDAKVGKGNYTLFLTADHGVQNIAAFNKEHGIPAGVWNQSAFTKAINEAAKKEFGISDAILTIQNYQVYMNYKAIEQAGKKLEQVKAFIHPLMKQQVGIANVIDEERWGDAPLIEPIRSMALNGYNTQRSGDFMLFLQPGWSYGGATGANHGVWNPYDTHIPLVWMGWGIKQGGSTNRTTYMTDIASTVAALLHIQMPNGAVGHAIEEVKK</sequence>
<dbReference type="PANTHER" id="PTHR10151">
    <property type="entry name" value="ECTONUCLEOTIDE PYROPHOSPHATASE/PHOSPHODIESTERASE"/>
    <property type="match status" value="1"/>
</dbReference>
<feature type="binding site" evidence="5">
    <location>
        <position position="113"/>
    </location>
    <ligand>
        <name>substrate</name>
    </ligand>
</feature>
<organism evidence="7 8">
    <name type="scientific">Chitinophaga skermanii</name>
    <dbReference type="NCBI Taxonomy" id="331697"/>
    <lineage>
        <taxon>Bacteria</taxon>
        <taxon>Pseudomonadati</taxon>
        <taxon>Bacteroidota</taxon>
        <taxon>Chitinophagia</taxon>
        <taxon>Chitinophagales</taxon>
        <taxon>Chitinophagaceae</taxon>
        <taxon>Chitinophaga</taxon>
    </lineage>
</organism>
<evidence type="ECO:0000256" key="6">
    <source>
        <dbReference type="SAM" id="SignalP"/>
    </source>
</evidence>
<dbReference type="GO" id="GO:0004035">
    <property type="term" value="F:alkaline phosphatase activity"/>
    <property type="evidence" value="ECO:0007669"/>
    <property type="project" value="InterPro"/>
</dbReference>
<keyword evidence="8" id="KW-1185">Reference proteome</keyword>
<reference evidence="7 8" key="1">
    <citation type="submission" date="2018-06" db="EMBL/GenBank/DDBJ databases">
        <title>Genomic Encyclopedia of Archaeal and Bacterial Type Strains, Phase II (KMG-II): from individual species to whole genera.</title>
        <authorList>
            <person name="Goeker M."/>
        </authorList>
    </citation>
    <scope>NUCLEOTIDE SEQUENCE [LARGE SCALE GENOMIC DNA]</scope>
    <source>
        <strain evidence="7 8">DSM 23857</strain>
    </source>
</reference>
<name>A0A327Q5D8_9BACT</name>
<evidence type="ECO:0000256" key="3">
    <source>
        <dbReference type="ARBA" id="ARBA00022729"/>
    </source>
</evidence>
<evidence type="ECO:0000256" key="2">
    <source>
        <dbReference type="ARBA" id="ARBA00022723"/>
    </source>
</evidence>
<dbReference type="InterPro" id="IPR002591">
    <property type="entry name" value="Phosphodiest/P_Trfase"/>
</dbReference>
<dbReference type="Gene3D" id="3.30.1360.150">
    <property type="match status" value="1"/>
</dbReference>
<proteinExistence type="predicted"/>
<dbReference type="EMBL" id="QLLL01000009">
    <property type="protein sequence ID" value="RAI99745.1"/>
    <property type="molecule type" value="Genomic_DNA"/>
</dbReference>
<keyword evidence="3 6" id="KW-0732">Signal</keyword>
<dbReference type="GO" id="GO:0046872">
    <property type="term" value="F:metal ion binding"/>
    <property type="evidence" value="ECO:0007669"/>
    <property type="project" value="UniProtKB-KW"/>
</dbReference>
<protein>
    <submittedName>
        <fullName evidence="7">Putative AlkP superfamily pyrophosphatase or phosphodiesterase</fullName>
    </submittedName>
</protein>
<accession>A0A327Q5D8</accession>
<comment type="caution">
    <text evidence="7">The sequence shown here is derived from an EMBL/GenBank/DDBJ whole genome shotgun (WGS) entry which is preliminary data.</text>
</comment>
<dbReference type="SUPFAM" id="SSF53649">
    <property type="entry name" value="Alkaline phosphatase-like"/>
    <property type="match status" value="1"/>
</dbReference>
<dbReference type="PANTHER" id="PTHR10151:SF120">
    <property type="entry name" value="BIS(5'-ADENOSYL)-TRIPHOSPHATASE"/>
    <property type="match status" value="1"/>
</dbReference>
<feature type="chain" id="PRO_5016312299" evidence="6">
    <location>
        <begin position="22"/>
        <end position="555"/>
    </location>
</feature>
<dbReference type="OrthoDB" id="9766127at2"/>
<evidence type="ECO:0000313" key="8">
    <source>
        <dbReference type="Proteomes" id="UP000249547"/>
    </source>
</evidence>
<evidence type="ECO:0000256" key="1">
    <source>
        <dbReference type="ARBA" id="ARBA00022553"/>
    </source>
</evidence>
<dbReference type="InterPro" id="IPR026263">
    <property type="entry name" value="Alkaline_phosphatase_prok"/>
</dbReference>
<dbReference type="Gene3D" id="3.40.720.10">
    <property type="entry name" value="Alkaline Phosphatase, subunit A"/>
    <property type="match status" value="1"/>
</dbReference>
<feature type="binding site" evidence="5">
    <location>
        <begin position="174"/>
        <end position="176"/>
    </location>
    <ligand>
        <name>substrate</name>
    </ligand>
</feature>
<keyword evidence="2" id="KW-0479">Metal-binding</keyword>
<feature type="active site" description="Phosphothreonine intermediate" evidence="4">
    <location>
        <position position="92"/>
    </location>
</feature>
<evidence type="ECO:0000256" key="5">
    <source>
        <dbReference type="PIRSR" id="PIRSR031924-51"/>
    </source>
</evidence>
<dbReference type="InterPro" id="IPR017850">
    <property type="entry name" value="Alkaline_phosphatase_core_sf"/>
</dbReference>
<keyword evidence="1 4" id="KW-0597">Phosphoprotein</keyword>
<dbReference type="Pfam" id="PF01663">
    <property type="entry name" value="Phosphodiest"/>
    <property type="match status" value="1"/>
</dbReference>
<dbReference type="AlphaFoldDB" id="A0A327Q5D8"/>
<evidence type="ECO:0000256" key="4">
    <source>
        <dbReference type="PIRSR" id="PIRSR031924-50"/>
    </source>
</evidence>
<dbReference type="PIRSF" id="PIRSF031924">
    <property type="entry name" value="Pi-irrepressible_AP"/>
    <property type="match status" value="1"/>
</dbReference>
<dbReference type="Proteomes" id="UP000249547">
    <property type="component" value="Unassembled WGS sequence"/>
</dbReference>
<gene>
    <name evidence="7" type="ORF">LX64_04297</name>
</gene>
<feature type="signal peptide" evidence="6">
    <location>
        <begin position="1"/>
        <end position="21"/>
    </location>
</feature>
<dbReference type="CDD" id="cd16016">
    <property type="entry name" value="AP-SPAP"/>
    <property type="match status" value="1"/>
</dbReference>
<evidence type="ECO:0000313" key="7">
    <source>
        <dbReference type="EMBL" id="RAI99745.1"/>
    </source>
</evidence>